<dbReference type="InterPro" id="IPR005123">
    <property type="entry name" value="Oxoglu/Fe-dep_dioxygenase_dom"/>
</dbReference>
<comment type="caution">
    <text evidence="13">The sequence shown here is derived from an EMBL/GenBank/DDBJ whole genome shotgun (WGS) entry which is preliminary data.</text>
</comment>
<dbReference type="Pfam" id="PF14226">
    <property type="entry name" value="DIOX_N"/>
    <property type="match status" value="1"/>
</dbReference>
<dbReference type="SUPFAM" id="SSF51197">
    <property type="entry name" value="Clavaminate synthase-like"/>
    <property type="match status" value="1"/>
</dbReference>
<dbReference type="Gene3D" id="2.60.120.330">
    <property type="entry name" value="B-lactam Antibiotic, Isopenicillin N Synthase, Chain"/>
    <property type="match status" value="1"/>
</dbReference>
<dbReference type="RefSeq" id="WP_126842240.1">
    <property type="nucleotide sequence ID" value="NZ_PIQH01000008.1"/>
</dbReference>
<dbReference type="InterPro" id="IPR026992">
    <property type="entry name" value="DIOX_N"/>
</dbReference>
<dbReference type="EC" id="1.14.20.7" evidence="3"/>
<dbReference type="InterPro" id="IPR050231">
    <property type="entry name" value="Iron_ascorbate_oxido_reductase"/>
</dbReference>
<keyword evidence="14" id="KW-1185">Reference proteome</keyword>
<evidence type="ECO:0000256" key="6">
    <source>
        <dbReference type="ARBA" id="ARBA00022666"/>
    </source>
</evidence>
<comment type="pathway">
    <text evidence="2">Alkene biosynthesis; ethylene biosynthesis via 2-oxoglutarate.</text>
</comment>
<evidence type="ECO:0000256" key="5">
    <source>
        <dbReference type="ARBA" id="ARBA00019045"/>
    </source>
</evidence>
<comment type="cofactor">
    <cofactor evidence="1">
        <name>Fe(2+)</name>
        <dbReference type="ChEBI" id="CHEBI:29033"/>
    </cofactor>
</comment>
<sequence length="321" mass="35333">MTLTQLPIISFAQLDTEQERTRLRKAASDVGFFYLVDHGLATEQLQQVLAVSRQFFALPDAQKRALDMENSPHFRGYNGVGAEQTAGAADTREQFDWMNETTALDNPQQPWQRLIGPNQWPQSLPQLRQQLLALTAKQTQVAVGLLRALCQSLGVDAHALDHTFSDAPYTHAKIIKYPGVEGATQGVGAHKDPGYLTFVLQDQQSGLEVEHDGEWLSVEPLAGSFVVNIGELLELASDGFLQATKHRVRVPKPGTYRYSAAYFMAAQLDAEVPVLDLPAEMKARSQGVSTDPNNPLLRQVGENVIKGRVRSHPNVAAAHGY</sequence>
<proteinExistence type="inferred from homology"/>
<evidence type="ECO:0000256" key="2">
    <source>
        <dbReference type="ARBA" id="ARBA00004767"/>
    </source>
</evidence>
<dbReference type="InterPro" id="IPR027443">
    <property type="entry name" value="IPNS-like_sf"/>
</dbReference>
<keyword evidence="11" id="KW-0560">Oxidoreductase</keyword>
<reference evidence="13 14" key="1">
    <citation type="journal article" date="2011" name="Front. Microbiol.">
        <title>Genomic signatures of strain selection and enhancement in Bacillus atrophaeus var. globigii, a historical biowarfare simulant.</title>
        <authorList>
            <person name="Gibbons H.S."/>
            <person name="Broomall S.M."/>
            <person name="McNew L.A."/>
            <person name="Daligault H."/>
            <person name="Chapman C."/>
            <person name="Bruce D."/>
            <person name="Karavis M."/>
            <person name="Krepps M."/>
            <person name="McGregor P.A."/>
            <person name="Hong C."/>
            <person name="Park K.H."/>
            <person name="Akmal A."/>
            <person name="Feldman A."/>
            <person name="Lin J.S."/>
            <person name="Chang W.E."/>
            <person name="Higgs B.W."/>
            <person name="Demirev P."/>
            <person name="Lindquist J."/>
            <person name="Liem A."/>
            <person name="Fochler E."/>
            <person name="Read T.D."/>
            <person name="Tapia R."/>
            <person name="Johnson S."/>
            <person name="Bishop-Lilly K.A."/>
            <person name="Detter C."/>
            <person name="Han C."/>
            <person name="Sozhamannan S."/>
            <person name="Rosenzweig C.N."/>
            <person name="Skowronski E.W."/>
        </authorList>
    </citation>
    <scope>NUCLEOTIDE SEQUENCE [LARGE SCALE GENOMIC DNA]</scope>
    <source>
        <strain evidence="13 14">CC-PW-9</strain>
    </source>
</reference>
<accession>A0A432ZPG1</accession>
<evidence type="ECO:0000256" key="4">
    <source>
        <dbReference type="ARBA" id="ARBA00012531"/>
    </source>
</evidence>
<dbReference type="OrthoDB" id="21825at2"/>
<name>A0A432ZPG1_9GAMM</name>
<dbReference type="AlphaFoldDB" id="A0A432ZPG1"/>
<evidence type="ECO:0000313" key="14">
    <source>
        <dbReference type="Proteomes" id="UP000287996"/>
    </source>
</evidence>
<dbReference type="GO" id="GO:0046872">
    <property type="term" value="F:metal ion binding"/>
    <property type="evidence" value="ECO:0007669"/>
    <property type="project" value="UniProtKB-KW"/>
</dbReference>
<organism evidence="13 14">
    <name type="scientific">Idiomarina tyrosinivorans</name>
    <dbReference type="NCBI Taxonomy" id="1445662"/>
    <lineage>
        <taxon>Bacteria</taxon>
        <taxon>Pseudomonadati</taxon>
        <taxon>Pseudomonadota</taxon>
        <taxon>Gammaproteobacteria</taxon>
        <taxon>Alteromonadales</taxon>
        <taxon>Idiomarinaceae</taxon>
        <taxon>Idiomarina</taxon>
    </lineage>
</organism>
<evidence type="ECO:0000256" key="10">
    <source>
        <dbReference type="ARBA" id="ARBA00049359"/>
    </source>
</evidence>
<comment type="catalytic activity">
    <reaction evidence="9">
        <text>2-oxoglutarate + O2 + 2 H(+) = ethene + 3 CO2 + H2O</text>
        <dbReference type="Rhea" id="RHEA:31523"/>
        <dbReference type="ChEBI" id="CHEBI:15377"/>
        <dbReference type="ChEBI" id="CHEBI:15378"/>
        <dbReference type="ChEBI" id="CHEBI:15379"/>
        <dbReference type="ChEBI" id="CHEBI:16526"/>
        <dbReference type="ChEBI" id="CHEBI:16810"/>
        <dbReference type="ChEBI" id="CHEBI:18153"/>
        <dbReference type="EC" id="1.13.12.19"/>
    </reaction>
</comment>
<dbReference type="PANTHER" id="PTHR47990">
    <property type="entry name" value="2-OXOGLUTARATE (2OG) AND FE(II)-DEPENDENT OXYGENASE SUPERFAMILY PROTEIN-RELATED"/>
    <property type="match status" value="1"/>
</dbReference>
<evidence type="ECO:0000256" key="9">
    <source>
        <dbReference type="ARBA" id="ARBA00047725"/>
    </source>
</evidence>
<dbReference type="PRINTS" id="PR00682">
    <property type="entry name" value="IPNSYNTHASE"/>
</dbReference>
<evidence type="ECO:0000256" key="7">
    <source>
        <dbReference type="ARBA" id="ARBA00031011"/>
    </source>
</evidence>
<dbReference type="Pfam" id="PF03171">
    <property type="entry name" value="2OG-FeII_Oxy"/>
    <property type="match status" value="1"/>
</dbReference>
<gene>
    <name evidence="13" type="ORF">CWI84_08855</name>
</gene>
<protein>
    <recommendedName>
        <fullName evidence="5">2-oxoglutarate-dependent ethylene/succinate-forming enzyme</fullName>
        <ecNumber evidence="4">1.13.12.19</ecNumber>
        <ecNumber evidence="3">1.14.20.7</ecNumber>
    </recommendedName>
    <alternativeName>
        <fullName evidence="7">2-oxoglutarate dioxygenase (ethylene-forming)</fullName>
    </alternativeName>
    <alternativeName>
        <fullName evidence="8">2-oxoglutarate/L-arginine monooxygenase/decarboxylase (succinate-forming)</fullName>
    </alternativeName>
</protein>
<comment type="similarity">
    <text evidence="11">Belongs to the iron/ascorbate-dependent oxidoreductase family.</text>
</comment>
<keyword evidence="11" id="KW-0479">Metal-binding</keyword>
<dbReference type="Proteomes" id="UP000287996">
    <property type="component" value="Unassembled WGS sequence"/>
</dbReference>
<dbReference type="GO" id="GO:0102276">
    <property type="term" value="F:2-oxoglutarate oxygenase/decarboxylase (ethylene-forming) activity"/>
    <property type="evidence" value="ECO:0007669"/>
    <property type="project" value="UniProtKB-EC"/>
</dbReference>
<keyword evidence="11" id="KW-0408">Iron</keyword>
<evidence type="ECO:0000259" key="12">
    <source>
        <dbReference type="PROSITE" id="PS51471"/>
    </source>
</evidence>
<feature type="domain" description="Fe2OG dioxygenase" evidence="12">
    <location>
        <begin position="168"/>
        <end position="266"/>
    </location>
</feature>
<evidence type="ECO:0000256" key="1">
    <source>
        <dbReference type="ARBA" id="ARBA00001954"/>
    </source>
</evidence>
<dbReference type="GO" id="GO:0009693">
    <property type="term" value="P:ethylene biosynthetic process"/>
    <property type="evidence" value="ECO:0007669"/>
    <property type="project" value="UniProtKB-KW"/>
</dbReference>
<dbReference type="PROSITE" id="PS51471">
    <property type="entry name" value="FE2OG_OXY"/>
    <property type="match status" value="1"/>
</dbReference>
<dbReference type="EC" id="1.13.12.19" evidence="4"/>
<evidence type="ECO:0000313" key="13">
    <source>
        <dbReference type="EMBL" id="RUO79732.1"/>
    </source>
</evidence>
<evidence type="ECO:0000256" key="3">
    <source>
        <dbReference type="ARBA" id="ARBA00012293"/>
    </source>
</evidence>
<dbReference type="InterPro" id="IPR044861">
    <property type="entry name" value="IPNS-like_FE2OG_OXY"/>
</dbReference>
<keyword evidence="6" id="KW-0266">Ethylene biosynthesis</keyword>
<evidence type="ECO:0000256" key="8">
    <source>
        <dbReference type="ARBA" id="ARBA00031282"/>
    </source>
</evidence>
<dbReference type="EMBL" id="PIQH01000008">
    <property type="protein sequence ID" value="RUO79732.1"/>
    <property type="molecule type" value="Genomic_DNA"/>
</dbReference>
<evidence type="ECO:0000256" key="11">
    <source>
        <dbReference type="RuleBase" id="RU003682"/>
    </source>
</evidence>
<comment type="catalytic activity">
    <reaction evidence="10">
        <text>L-arginine + 2-oxoglutarate + O2 = guanidine + L-glutamate 5-semialdehyde + succinate + CO2</text>
        <dbReference type="Rhea" id="RHEA:31535"/>
        <dbReference type="ChEBI" id="CHEBI:15379"/>
        <dbReference type="ChEBI" id="CHEBI:16526"/>
        <dbReference type="ChEBI" id="CHEBI:16810"/>
        <dbReference type="ChEBI" id="CHEBI:30031"/>
        <dbReference type="ChEBI" id="CHEBI:30087"/>
        <dbReference type="ChEBI" id="CHEBI:32682"/>
        <dbReference type="ChEBI" id="CHEBI:58066"/>
        <dbReference type="EC" id="1.14.20.7"/>
    </reaction>
</comment>